<organism evidence="1 2">
    <name type="scientific">Lindgomyces ingoldianus</name>
    <dbReference type="NCBI Taxonomy" id="673940"/>
    <lineage>
        <taxon>Eukaryota</taxon>
        <taxon>Fungi</taxon>
        <taxon>Dikarya</taxon>
        <taxon>Ascomycota</taxon>
        <taxon>Pezizomycotina</taxon>
        <taxon>Dothideomycetes</taxon>
        <taxon>Pleosporomycetidae</taxon>
        <taxon>Pleosporales</taxon>
        <taxon>Lindgomycetaceae</taxon>
        <taxon>Lindgomyces</taxon>
    </lineage>
</organism>
<evidence type="ECO:0000313" key="1">
    <source>
        <dbReference type="EMBL" id="KAF2468079.1"/>
    </source>
</evidence>
<evidence type="ECO:0000313" key="2">
    <source>
        <dbReference type="Proteomes" id="UP000799755"/>
    </source>
</evidence>
<name>A0ACB6QM43_9PLEO</name>
<dbReference type="Proteomes" id="UP000799755">
    <property type="component" value="Unassembled WGS sequence"/>
</dbReference>
<gene>
    <name evidence="1" type="ORF">BDR25DRAFT_357836</name>
</gene>
<dbReference type="EMBL" id="MU003517">
    <property type="protein sequence ID" value="KAF2468079.1"/>
    <property type="molecule type" value="Genomic_DNA"/>
</dbReference>
<keyword evidence="2" id="KW-1185">Reference proteome</keyword>
<protein>
    <submittedName>
        <fullName evidence="1">Uncharacterized protein</fullName>
    </submittedName>
</protein>
<comment type="caution">
    <text evidence="1">The sequence shown here is derived from an EMBL/GenBank/DDBJ whole genome shotgun (WGS) entry which is preliminary data.</text>
</comment>
<reference evidence="1" key="1">
    <citation type="journal article" date="2020" name="Stud. Mycol.">
        <title>101 Dothideomycetes genomes: a test case for predicting lifestyles and emergence of pathogens.</title>
        <authorList>
            <person name="Haridas S."/>
            <person name="Albert R."/>
            <person name="Binder M."/>
            <person name="Bloem J."/>
            <person name="Labutti K."/>
            <person name="Salamov A."/>
            <person name="Andreopoulos B."/>
            <person name="Baker S."/>
            <person name="Barry K."/>
            <person name="Bills G."/>
            <person name="Bluhm B."/>
            <person name="Cannon C."/>
            <person name="Castanera R."/>
            <person name="Culley D."/>
            <person name="Daum C."/>
            <person name="Ezra D."/>
            <person name="Gonzalez J."/>
            <person name="Henrissat B."/>
            <person name="Kuo A."/>
            <person name="Liang C."/>
            <person name="Lipzen A."/>
            <person name="Lutzoni F."/>
            <person name="Magnuson J."/>
            <person name="Mondo S."/>
            <person name="Nolan M."/>
            <person name="Ohm R."/>
            <person name="Pangilinan J."/>
            <person name="Park H.-J."/>
            <person name="Ramirez L."/>
            <person name="Alfaro M."/>
            <person name="Sun H."/>
            <person name="Tritt A."/>
            <person name="Yoshinaga Y."/>
            <person name="Zwiers L.-H."/>
            <person name="Turgeon B."/>
            <person name="Goodwin S."/>
            <person name="Spatafora J."/>
            <person name="Crous P."/>
            <person name="Grigoriev I."/>
        </authorList>
    </citation>
    <scope>NUCLEOTIDE SEQUENCE</scope>
    <source>
        <strain evidence="1">ATCC 200398</strain>
    </source>
</reference>
<proteinExistence type="predicted"/>
<sequence length="685" mass="77489">MVNYICTDAIEYEAEFILEEREMTSRSTKVGLQIQLELELSLIQEWLSGLYIDRFGESYTMKSTFNGGWHLGSYQKTGVGAKNIATATHLPLVIIKHSFPILTPEPYFCLPELNIDSSFPSFQVRIGTLDQLQRRPLFTVVGGIFTNWSWSSTNPAFSTRIEVYECMKAQPACPLALKGPQRHRQFKNHARGREILSISSNAFSSSFVSSYCRPEGSSNLSSRTIVYSHNTSYPPSQYITSFIIHAPQGYRYIYPELTLHDCLGRMLKAQNFEPPTTGNLRATRMRCLEWAKVITTSDTILSLFMSVFFTEKSLLASSCELSRHFNCEIHTILSGTRSLPTTSSPKSYNVQLRSRRALPNIVHLSKDAPTPFFFLFEERRTPLPYIHCQLSCSGAGWCDFGKLRRFLGILLFIGKIFEACFSKLYRAITIISFTRFPVHSTVVPKALKLAVSKIFCFYSCLLCLAGVYLRLIDGAIDVDQTTSYKFLLAMKSTPKHNSDYCIQILFKQPFLCPIFDTSNSMAQPANQEHPPSLPLSRSPKKPLRVHVGSSDAKLKTCSYIAIGAPIALSQLTGFGALPCQKTIDEPYFFNRGSIRKIDHTPKQDSLQSLKSNPWVHVFESYDCEARNFSGISVWQLEEPEQLRLSPSSPLLYQMHPPVYPSIGNTLFCPFDNVEPNLEPKTRNMC</sequence>
<accession>A0ACB6QM43</accession>